<evidence type="ECO:0000313" key="1">
    <source>
        <dbReference type="EMBL" id="GIZ37464.1"/>
    </source>
</evidence>
<reference evidence="1 2" key="1">
    <citation type="submission" date="2021-01" db="EMBL/GenBank/DDBJ databases">
        <title>Cercospora kikuchii MAFF 305040 whole genome shotgun sequence.</title>
        <authorList>
            <person name="Kashiwa T."/>
            <person name="Suzuki T."/>
        </authorList>
    </citation>
    <scope>NUCLEOTIDE SEQUENCE [LARGE SCALE GENOMIC DNA]</scope>
    <source>
        <strain evidence="1 2">MAFF 305040</strain>
    </source>
</reference>
<organism evidence="1 2">
    <name type="scientific">Cercospora kikuchii</name>
    <dbReference type="NCBI Taxonomy" id="84275"/>
    <lineage>
        <taxon>Eukaryota</taxon>
        <taxon>Fungi</taxon>
        <taxon>Dikarya</taxon>
        <taxon>Ascomycota</taxon>
        <taxon>Pezizomycotina</taxon>
        <taxon>Dothideomycetes</taxon>
        <taxon>Dothideomycetidae</taxon>
        <taxon>Mycosphaerellales</taxon>
        <taxon>Mycosphaerellaceae</taxon>
        <taxon>Cercospora</taxon>
    </lineage>
</organism>
<accession>A0A9P3C4S6</accession>
<proteinExistence type="predicted"/>
<name>A0A9P3C4S6_9PEZI</name>
<gene>
    <name evidence="1" type="ORF">CKM354_000090900</name>
</gene>
<dbReference type="OrthoDB" id="3634800at2759"/>
<dbReference type="AlphaFoldDB" id="A0A9P3C4S6"/>
<evidence type="ECO:0000313" key="2">
    <source>
        <dbReference type="Proteomes" id="UP000825890"/>
    </source>
</evidence>
<sequence length="310" mass="36231">MADLNTNINQTMVVSTRSAVFGETAENYWKLVAPKSGAEARRNLDSKGISYKKTSSIGRLYELSYRVQRGLLVFDKYSFTELERICVRKHYKLPDNLAKGKIAARKELAQYLEAHDTYNTFDKFLDLPAELRVMIYKFHLQDLEATAENPEHLWAQPPITKVNKLIRAESLNLFHNTCNFTLKFQQTWNTMYEPSLTNSLNEWCRLDQRFLMMARIYPIRHLRIFGQMWVITSQLSNWLIVIDAQTKVIRLDPVESMYHPLLWGDEGFEVVRSGLERRVKKLIEECRDERGSILLTSGVRDGILRLYNNV</sequence>
<dbReference type="EMBL" id="BOLY01000001">
    <property type="protein sequence ID" value="GIZ37464.1"/>
    <property type="molecule type" value="Genomic_DNA"/>
</dbReference>
<dbReference type="Proteomes" id="UP000825890">
    <property type="component" value="Unassembled WGS sequence"/>
</dbReference>
<comment type="caution">
    <text evidence="1">The sequence shown here is derived from an EMBL/GenBank/DDBJ whole genome shotgun (WGS) entry which is preliminary data.</text>
</comment>
<protein>
    <submittedName>
        <fullName evidence="1">Uncharacterized protein</fullName>
    </submittedName>
</protein>
<keyword evidence="2" id="KW-1185">Reference proteome</keyword>
<dbReference type="GeneID" id="68286484"/>
<dbReference type="RefSeq" id="XP_044651951.1">
    <property type="nucleotide sequence ID" value="XM_044796016.1"/>
</dbReference>